<protein>
    <submittedName>
        <fullName evidence="2">Uncharacterized protein</fullName>
    </submittedName>
</protein>
<keyword evidence="3" id="KW-1185">Reference proteome</keyword>
<dbReference type="OrthoDB" id="2504759at2759"/>
<sequence>MGKKTLPVDPSLSHPIGDRPSNMGGVKSHSSFLGMLRGHKPPPKLSSQILTNQGKGLLNSNAEAKVFPSSSSGINGCSFSGLFHFGSDKLPAQPQHQLHHLSPLLESNSL</sequence>
<accession>A0A9Q3HSI5</accession>
<gene>
    <name evidence="2" type="ORF">O181_055513</name>
</gene>
<dbReference type="AlphaFoldDB" id="A0A9Q3HSI5"/>
<organism evidence="2 3">
    <name type="scientific">Austropuccinia psidii MF-1</name>
    <dbReference type="NCBI Taxonomy" id="1389203"/>
    <lineage>
        <taxon>Eukaryota</taxon>
        <taxon>Fungi</taxon>
        <taxon>Dikarya</taxon>
        <taxon>Basidiomycota</taxon>
        <taxon>Pucciniomycotina</taxon>
        <taxon>Pucciniomycetes</taxon>
        <taxon>Pucciniales</taxon>
        <taxon>Sphaerophragmiaceae</taxon>
        <taxon>Austropuccinia</taxon>
    </lineage>
</organism>
<name>A0A9Q3HSI5_9BASI</name>
<proteinExistence type="predicted"/>
<feature type="region of interest" description="Disordered" evidence="1">
    <location>
        <begin position="1"/>
        <end position="48"/>
    </location>
</feature>
<dbReference type="EMBL" id="AVOT02024861">
    <property type="protein sequence ID" value="MBW0515798.1"/>
    <property type="molecule type" value="Genomic_DNA"/>
</dbReference>
<evidence type="ECO:0000313" key="2">
    <source>
        <dbReference type="EMBL" id="MBW0515798.1"/>
    </source>
</evidence>
<comment type="caution">
    <text evidence="2">The sequence shown here is derived from an EMBL/GenBank/DDBJ whole genome shotgun (WGS) entry which is preliminary data.</text>
</comment>
<dbReference type="Proteomes" id="UP000765509">
    <property type="component" value="Unassembled WGS sequence"/>
</dbReference>
<reference evidence="2" key="1">
    <citation type="submission" date="2021-03" db="EMBL/GenBank/DDBJ databases">
        <title>Draft genome sequence of rust myrtle Austropuccinia psidii MF-1, a brazilian biotype.</title>
        <authorList>
            <person name="Quecine M.C."/>
            <person name="Pachon D.M.R."/>
            <person name="Bonatelli M.L."/>
            <person name="Correr F.H."/>
            <person name="Franceschini L.M."/>
            <person name="Leite T.F."/>
            <person name="Margarido G.R.A."/>
            <person name="Almeida C.A."/>
            <person name="Ferrarezi J.A."/>
            <person name="Labate C.A."/>
        </authorList>
    </citation>
    <scope>NUCLEOTIDE SEQUENCE</scope>
    <source>
        <strain evidence="2">MF-1</strain>
    </source>
</reference>
<evidence type="ECO:0000256" key="1">
    <source>
        <dbReference type="SAM" id="MobiDB-lite"/>
    </source>
</evidence>
<evidence type="ECO:0000313" key="3">
    <source>
        <dbReference type="Proteomes" id="UP000765509"/>
    </source>
</evidence>